<gene>
    <name evidence="1" type="ORF">EZS28_002613</name>
</gene>
<comment type="caution">
    <text evidence="1">The sequence shown here is derived from an EMBL/GenBank/DDBJ whole genome shotgun (WGS) entry which is preliminary data.</text>
</comment>
<evidence type="ECO:0000313" key="1">
    <source>
        <dbReference type="EMBL" id="KAA6401852.1"/>
    </source>
</evidence>
<evidence type="ECO:0000313" key="2">
    <source>
        <dbReference type="Proteomes" id="UP000324800"/>
    </source>
</evidence>
<dbReference type="EMBL" id="SNRW01000325">
    <property type="protein sequence ID" value="KAA6401852.1"/>
    <property type="molecule type" value="Genomic_DNA"/>
</dbReference>
<organism evidence="1 2">
    <name type="scientific">Streblomastix strix</name>
    <dbReference type="NCBI Taxonomy" id="222440"/>
    <lineage>
        <taxon>Eukaryota</taxon>
        <taxon>Metamonada</taxon>
        <taxon>Preaxostyla</taxon>
        <taxon>Oxymonadida</taxon>
        <taxon>Streblomastigidae</taxon>
        <taxon>Streblomastix</taxon>
    </lineage>
</organism>
<proteinExistence type="predicted"/>
<feature type="non-terminal residue" evidence="1">
    <location>
        <position position="1"/>
    </location>
</feature>
<dbReference type="Proteomes" id="UP000324800">
    <property type="component" value="Unassembled WGS sequence"/>
</dbReference>
<accession>A0A5J4X4Y0</accession>
<protein>
    <submittedName>
        <fullName evidence="1">Uncharacterized protein</fullName>
    </submittedName>
</protein>
<dbReference type="AlphaFoldDB" id="A0A5J4X4Y0"/>
<reference evidence="1 2" key="1">
    <citation type="submission" date="2019-03" db="EMBL/GenBank/DDBJ databases">
        <title>Single cell metagenomics reveals metabolic interactions within the superorganism composed of flagellate Streblomastix strix and complex community of Bacteroidetes bacteria on its surface.</title>
        <authorList>
            <person name="Treitli S.C."/>
            <person name="Kolisko M."/>
            <person name="Husnik F."/>
            <person name="Keeling P."/>
            <person name="Hampl V."/>
        </authorList>
    </citation>
    <scope>NUCLEOTIDE SEQUENCE [LARGE SCALE GENOMIC DNA]</scope>
    <source>
        <strain evidence="1">ST1C</strain>
    </source>
</reference>
<sequence length="168" mass="18849">IEGRIIAGDGQEQREAAVALPQMKYILAGNSGLSNLISEEFIDRLQKAHKAAKAIRVVQNQQRIQLRPTFNHFAQVPRNIPMIIGMGMICITRMNAASQMNYMPAYNSKQVYGYVGNQQGVKQYLNLMSYAPNRGSRIRYNDHVSCVAVVPVVQPQNEEKEQEGDRVG</sequence>
<name>A0A5J4X4Y0_9EUKA</name>